<comment type="caution">
    <text evidence="1">The sequence shown here is derived from an EMBL/GenBank/DDBJ whole genome shotgun (WGS) entry which is preliminary data.</text>
</comment>
<accession>A0AAD1Y3E3</accession>
<dbReference type="AlphaFoldDB" id="A0AAD1Y3E3"/>
<gene>
    <name evidence="1" type="ORF">ECRASSUSDP1_LOCUS25455</name>
</gene>
<protein>
    <submittedName>
        <fullName evidence="1">Uncharacterized protein</fullName>
    </submittedName>
</protein>
<name>A0AAD1Y3E3_EUPCR</name>
<dbReference type="Proteomes" id="UP001295684">
    <property type="component" value="Unassembled WGS sequence"/>
</dbReference>
<sequence length="125" mass="14885">MHLRDSIVLFMLSRFIKLYFLPSQNARNLVIAISKIIRLCFKLLLLSYLPHQYLQMDQFRLKACGNFHLMFCIILINSSSRSAVRVCSLFHHYDEYLERFSLWFYTKFLLKLRGSEPPDLSLICT</sequence>
<proteinExistence type="predicted"/>
<dbReference type="EMBL" id="CAMPGE010026243">
    <property type="protein sequence ID" value="CAI2383937.1"/>
    <property type="molecule type" value="Genomic_DNA"/>
</dbReference>
<evidence type="ECO:0000313" key="2">
    <source>
        <dbReference type="Proteomes" id="UP001295684"/>
    </source>
</evidence>
<evidence type="ECO:0000313" key="1">
    <source>
        <dbReference type="EMBL" id="CAI2383937.1"/>
    </source>
</evidence>
<keyword evidence="2" id="KW-1185">Reference proteome</keyword>
<organism evidence="1 2">
    <name type="scientific">Euplotes crassus</name>
    <dbReference type="NCBI Taxonomy" id="5936"/>
    <lineage>
        <taxon>Eukaryota</taxon>
        <taxon>Sar</taxon>
        <taxon>Alveolata</taxon>
        <taxon>Ciliophora</taxon>
        <taxon>Intramacronucleata</taxon>
        <taxon>Spirotrichea</taxon>
        <taxon>Hypotrichia</taxon>
        <taxon>Euplotida</taxon>
        <taxon>Euplotidae</taxon>
        <taxon>Moneuplotes</taxon>
    </lineage>
</organism>
<reference evidence="1" key="1">
    <citation type="submission" date="2023-07" db="EMBL/GenBank/DDBJ databases">
        <authorList>
            <consortium name="AG Swart"/>
            <person name="Singh M."/>
            <person name="Singh A."/>
            <person name="Seah K."/>
            <person name="Emmerich C."/>
        </authorList>
    </citation>
    <scope>NUCLEOTIDE SEQUENCE</scope>
    <source>
        <strain evidence="1">DP1</strain>
    </source>
</reference>